<dbReference type="PRINTS" id="PR00598">
    <property type="entry name" value="HTHMARR"/>
</dbReference>
<dbReference type="RefSeq" id="WP_311818147.1">
    <property type="nucleotide sequence ID" value="NZ_JARQBN010000001.1"/>
</dbReference>
<evidence type="ECO:0000313" key="6">
    <source>
        <dbReference type="Proteomes" id="UP001265301"/>
    </source>
</evidence>
<evidence type="ECO:0000256" key="1">
    <source>
        <dbReference type="ARBA" id="ARBA00023015"/>
    </source>
</evidence>
<keyword evidence="6" id="KW-1185">Reference proteome</keyword>
<evidence type="ECO:0000256" key="3">
    <source>
        <dbReference type="ARBA" id="ARBA00023163"/>
    </source>
</evidence>
<dbReference type="PROSITE" id="PS50995">
    <property type="entry name" value="HTH_MARR_2"/>
    <property type="match status" value="1"/>
</dbReference>
<dbReference type="Gene3D" id="1.10.10.10">
    <property type="entry name" value="Winged helix-like DNA-binding domain superfamily/Winged helix DNA-binding domain"/>
    <property type="match status" value="1"/>
</dbReference>
<keyword evidence="1" id="KW-0805">Transcription regulation</keyword>
<evidence type="ECO:0000259" key="4">
    <source>
        <dbReference type="PROSITE" id="PS50995"/>
    </source>
</evidence>
<dbReference type="SMART" id="SM00347">
    <property type="entry name" value="HTH_MARR"/>
    <property type="match status" value="1"/>
</dbReference>
<name>A0ABU3FLN0_9ENTE</name>
<gene>
    <name evidence="5" type="ORF">P7H59_00245</name>
</gene>
<sequence length="151" mass="17911">MDTHDVRRFNRYYTRIMGVFDQTVFDLNYSMIEMRILGEIGRHPSITANKLTKYLNIKKSYLSRKLSKLEREHYVFKEKNPEDSRSMCLYLTETGQKLNEYVEEQSDKKVIELLDPLDKEDFEALVAAMTTVEKILYKVVPNELEGDEEQE</sequence>
<evidence type="ECO:0000313" key="5">
    <source>
        <dbReference type="EMBL" id="MDT2826877.1"/>
    </source>
</evidence>
<dbReference type="PANTHER" id="PTHR42756:SF1">
    <property type="entry name" value="TRANSCRIPTIONAL REPRESSOR OF EMRAB OPERON"/>
    <property type="match status" value="1"/>
</dbReference>
<accession>A0ABU3FLN0</accession>
<keyword evidence="2" id="KW-0238">DNA-binding</keyword>
<evidence type="ECO:0000256" key="2">
    <source>
        <dbReference type="ARBA" id="ARBA00023125"/>
    </source>
</evidence>
<keyword evidence="3" id="KW-0804">Transcription</keyword>
<organism evidence="5 6">
    <name type="scientific">Enterococcus viikkiensis</name>
    <dbReference type="NCBI Taxonomy" id="930854"/>
    <lineage>
        <taxon>Bacteria</taxon>
        <taxon>Bacillati</taxon>
        <taxon>Bacillota</taxon>
        <taxon>Bacilli</taxon>
        <taxon>Lactobacillales</taxon>
        <taxon>Enterococcaceae</taxon>
        <taxon>Enterococcus</taxon>
    </lineage>
</organism>
<feature type="domain" description="HTH marR-type" evidence="4">
    <location>
        <begin position="1"/>
        <end position="134"/>
    </location>
</feature>
<dbReference type="InterPro" id="IPR036390">
    <property type="entry name" value="WH_DNA-bd_sf"/>
</dbReference>
<comment type="caution">
    <text evidence="5">The sequence shown here is derived from an EMBL/GenBank/DDBJ whole genome shotgun (WGS) entry which is preliminary data.</text>
</comment>
<dbReference type="Proteomes" id="UP001265301">
    <property type="component" value="Unassembled WGS sequence"/>
</dbReference>
<dbReference type="SUPFAM" id="SSF46785">
    <property type="entry name" value="Winged helix' DNA-binding domain"/>
    <property type="match status" value="1"/>
</dbReference>
<dbReference type="Pfam" id="PF12802">
    <property type="entry name" value="MarR_2"/>
    <property type="match status" value="1"/>
</dbReference>
<dbReference type="PANTHER" id="PTHR42756">
    <property type="entry name" value="TRANSCRIPTIONAL REGULATOR, MARR"/>
    <property type="match status" value="1"/>
</dbReference>
<protein>
    <submittedName>
        <fullName evidence="5">MarR family transcriptional regulator</fullName>
    </submittedName>
</protein>
<dbReference type="InterPro" id="IPR000835">
    <property type="entry name" value="HTH_MarR-typ"/>
</dbReference>
<proteinExistence type="predicted"/>
<dbReference type="InterPro" id="IPR036388">
    <property type="entry name" value="WH-like_DNA-bd_sf"/>
</dbReference>
<reference evidence="5 6" key="1">
    <citation type="submission" date="2023-03" db="EMBL/GenBank/DDBJ databases">
        <authorList>
            <person name="Shen W."/>
            <person name="Cai J."/>
        </authorList>
    </citation>
    <scope>NUCLEOTIDE SEQUENCE [LARGE SCALE GENOMIC DNA]</scope>
    <source>
        <strain evidence="5 6">B101</strain>
    </source>
</reference>
<dbReference type="EMBL" id="JARQBN010000001">
    <property type="protein sequence ID" value="MDT2826877.1"/>
    <property type="molecule type" value="Genomic_DNA"/>
</dbReference>